<dbReference type="Proteomes" id="UP000319825">
    <property type="component" value="Unassembled WGS sequence"/>
</dbReference>
<dbReference type="EMBL" id="VLKE01000001">
    <property type="protein sequence ID" value="TWH69986.1"/>
    <property type="molecule type" value="Genomic_DNA"/>
</dbReference>
<organism evidence="1 2">
    <name type="scientific">Micromonospora olivasterospora</name>
    <dbReference type="NCBI Taxonomy" id="1880"/>
    <lineage>
        <taxon>Bacteria</taxon>
        <taxon>Bacillati</taxon>
        <taxon>Actinomycetota</taxon>
        <taxon>Actinomycetes</taxon>
        <taxon>Micromonosporales</taxon>
        <taxon>Micromonosporaceae</taxon>
        <taxon>Micromonospora</taxon>
    </lineage>
</organism>
<reference evidence="1 2" key="1">
    <citation type="submission" date="2019-07" db="EMBL/GenBank/DDBJ databases">
        <title>R&amp;d 2014.</title>
        <authorList>
            <person name="Klenk H.-P."/>
        </authorList>
    </citation>
    <scope>NUCLEOTIDE SEQUENCE [LARGE SCALE GENOMIC DNA]</scope>
    <source>
        <strain evidence="1 2">DSM 43868</strain>
    </source>
</reference>
<evidence type="ECO:0000313" key="1">
    <source>
        <dbReference type="EMBL" id="TWH69986.1"/>
    </source>
</evidence>
<dbReference type="AlphaFoldDB" id="A0A562IGP1"/>
<keyword evidence="2" id="KW-1185">Reference proteome</keyword>
<protein>
    <submittedName>
        <fullName evidence="1">Uncharacterized protein</fullName>
    </submittedName>
</protein>
<accession>A0A562IGP1</accession>
<name>A0A562IGP1_MICOL</name>
<dbReference type="RefSeq" id="WP_145776391.1">
    <property type="nucleotide sequence ID" value="NZ_BAAATQ010000046.1"/>
</dbReference>
<sequence length="74" mass="7858">MRPRDVDGRPQPHGDRLLVALEAGEDDAPDTPAAPALLDYADGLGEVVRVGDNEWIALPDAWVVNAHRSAATSS</sequence>
<gene>
    <name evidence="1" type="ORF">JD77_05004</name>
</gene>
<comment type="caution">
    <text evidence="1">The sequence shown here is derived from an EMBL/GenBank/DDBJ whole genome shotgun (WGS) entry which is preliminary data.</text>
</comment>
<proteinExistence type="predicted"/>
<evidence type="ECO:0000313" key="2">
    <source>
        <dbReference type="Proteomes" id="UP000319825"/>
    </source>
</evidence>